<gene>
    <name evidence="1" type="ORF">BDW59DRAFT_45290</name>
</gene>
<reference evidence="1 2" key="1">
    <citation type="submission" date="2024-07" db="EMBL/GenBank/DDBJ databases">
        <title>Section-level genome sequencing and comparative genomics of Aspergillus sections Usti and Cavernicolus.</title>
        <authorList>
            <consortium name="Lawrence Berkeley National Laboratory"/>
            <person name="Nybo J.L."/>
            <person name="Vesth T.C."/>
            <person name="Theobald S."/>
            <person name="Frisvad J.C."/>
            <person name="Larsen T.O."/>
            <person name="Kjaerboelling I."/>
            <person name="Rothschild-Mancinelli K."/>
            <person name="Lyhne E.K."/>
            <person name="Kogle M.E."/>
            <person name="Barry K."/>
            <person name="Clum A."/>
            <person name="Na H."/>
            <person name="Ledsgaard L."/>
            <person name="Lin J."/>
            <person name="Lipzen A."/>
            <person name="Kuo A."/>
            <person name="Riley R."/>
            <person name="Mondo S."/>
            <person name="LaButti K."/>
            <person name="Haridas S."/>
            <person name="Pangalinan J."/>
            <person name="Salamov A.A."/>
            <person name="Simmons B.A."/>
            <person name="Magnuson J.K."/>
            <person name="Chen J."/>
            <person name="Drula E."/>
            <person name="Henrissat B."/>
            <person name="Wiebenga A."/>
            <person name="Lubbers R.J."/>
            <person name="Gomes A.C."/>
            <person name="Makela M.R."/>
            <person name="Stajich J."/>
            <person name="Grigoriev I.V."/>
            <person name="Mortensen U.H."/>
            <person name="De vries R.P."/>
            <person name="Baker S.E."/>
            <person name="Andersen M.R."/>
        </authorList>
    </citation>
    <scope>NUCLEOTIDE SEQUENCE [LARGE SCALE GENOMIC DNA]</scope>
    <source>
        <strain evidence="1 2">CBS 600.67</strain>
    </source>
</reference>
<evidence type="ECO:0000313" key="1">
    <source>
        <dbReference type="EMBL" id="KAL2834246.1"/>
    </source>
</evidence>
<dbReference type="EMBL" id="JBFXLS010000002">
    <property type="protein sequence ID" value="KAL2834246.1"/>
    <property type="molecule type" value="Genomic_DNA"/>
</dbReference>
<proteinExistence type="predicted"/>
<keyword evidence="2" id="KW-1185">Reference proteome</keyword>
<dbReference type="Proteomes" id="UP001610335">
    <property type="component" value="Unassembled WGS sequence"/>
</dbReference>
<organism evidence="1 2">
    <name type="scientific">Aspergillus cavernicola</name>
    <dbReference type="NCBI Taxonomy" id="176166"/>
    <lineage>
        <taxon>Eukaryota</taxon>
        <taxon>Fungi</taxon>
        <taxon>Dikarya</taxon>
        <taxon>Ascomycota</taxon>
        <taxon>Pezizomycotina</taxon>
        <taxon>Eurotiomycetes</taxon>
        <taxon>Eurotiomycetidae</taxon>
        <taxon>Eurotiales</taxon>
        <taxon>Aspergillaceae</taxon>
        <taxon>Aspergillus</taxon>
        <taxon>Aspergillus subgen. Nidulantes</taxon>
    </lineage>
</organism>
<protein>
    <submittedName>
        <fullName evidence="1">Uncharacterized protein</fullName>
    </submittedName>
</protein>
<sequence>MVLKASRPVLRDEIPTAPKVTSTSNKYSKELFNSIDNSDKVLLSESRSSTRHYLITSLFNKEIASGTATDKLTTSTLATIQNVTQHNHPSSTTASTLLAIHHSLTPGFHIRDISCRSRKLVAANLKPGGTSIILPQRLLESRDAT</sequence>
<accession>A0ABR4J2H5</accession>
<evidence type="ECO:0000313" key="2">
    <source>
        <dbReference type="Proteomes" id="UP001610335"/>
    </source>
</evidence>
<comment type="caution">
    <text evidence="1">The sequence shown here is derived from an EMBL/GenBank/DDBJ whole genome shotgun (WGS) entry which is preliminary data.</text>
</comment>
<name>A0ABR4J2H5_9EURO</name>